<sequence>MLVTVIPDGWILALILADPQMIVPNVQLAFQVFHVRNTHNYEFLQWMTRATTSGYHAGAAGLQLLYDQQISPSCGQTRVCLSHKGKALEILRQTLTTAPKSVPDDELLVILSLATVQRTVDMKVHRYHLEALANIVTAQGGLDLVAEHPRCTILQFDSWWSLSTGLRYFSSRQSLAQPDCSSGTMLAHFRHQLKDIPEGFHCLIVDGKLSTNLVEILCRLAFVYRSSKLKRDASGDIIGMPYTDRPVWRTFQEACPALDAADASKEKLLAMAIVIYCGVGFDSAPVSSNAGLASGTELSRMLLQYVWEPDSRDEVSWVSCLFWMWMVAISSWQTSSGRGLLPRGVELLLTLQRRFERIKGWNAVEDILAAFPWNERLTTLCKAEFERVRS</sequence>
<feature type="chain" id="PRO_5002254600" description="Transcription factor domain-containing protein" evidence="1">
    <location>
        <begin position="18"/>
        <end position="390"/>
    </location>
</feature>
<dbReference type="HOGENOM" id="CLU_016895_1_0_1"/>
<keyword evidence="1" id="KW-0732">Signal</keyword>
<organism evidence="2 3">
    <name type="scientific">Exophiala spinifera</name>
    <dbReference type="NCBI Taxonomy" id="91928"/>
    <lineage>
        <taxon>Eukaryota</taxon>
        <taxon>Fungi</taxon>
        <taxon>Dikarya</taxon>
        <taxon>Ascomycota</taxon>
        <taxon>Pezizomycotina</taxon>
        <taxon>Eurotiomycetes</taxon>
        <taxon>Chaetothyriomycetidae</taxon>
        <taxon>Chaetothyriales</taxon>
        <taxon>Herpotrichiellaceae</taxon>
        <taxon>Exophiala</taxon>
    </lineage>
</organism>
<dbReference type="RefSeq" id="XP_016239834.1">
    <property type="nucleotide sequence ID" value="XM_016374558.1"/>
</dbReference>
<evidence type="ECO:0000256" key="1">
    <source>
        <dbReference type="SAM" id="SignalP"/>
    </source>
</evidence>
<gene>
    <name evidence="2" type="ORF">PV08_00191</name>
</gene>
<feature type="signal peptide" evidence="1">
    <location>
        <begin position="1"/>
        <end position="17"/>
    </location>
</feature>
<dbReference type="VEuPathDB" id="FungiDB:PV08_00191"/>
<dbReference type="STRING" id="91928.A0A0D2BKZ1"/>
<dbReference type="GeneID" id="27327274"/>
<evidence type="ECO:0000313" key="3">
    <source>
        <dbReference type="Proteomes" id="UP000053328"/>
    </source>
</evidence>
<protein>
    <recommendedName>
        <fullName evidence="4">Transcription factor domain-containing protein</fullName>
    </recommendedName>
</protein>
<evidence type="ECO:0008006" key="4">
    <source>
        <dbReference type="Google" id="ProtNLM"/>
    </source>
</evidence>
<evidence type="ECO:0000313" key="2">
    <source>
        <dbReference type="EMBL" id="KIW19618.1"/>
    </source>
</evidence>
<name>A0A0D2BKZ1_9EURO</name>
<dbReference type="Proteomes" id="UP000053328">
    <property type="component" value="Unassembled WGS sequence"/>
</dbReference>
<reference evidence="2 3" key="1">
    <citation type="submission" date="2015-01" db="EMBL/GenBank/DDBJ databases">
        <title>The Genome Sequence of Exophiala spinifera CBS89968.</title>
        <authorList>
            <consortium name="The Broad Institute Genomics Platform"/>
            <person name="Cuomo C."/>
            <person name="de Hoog S."/>
            <person name="Gorbushina A."/>
            <person name="Stielow B."/>
            <person name="Teixiera M."/>
            <person name="Abouelleil A."/>
            <person name="Chapman S.B."/>
            <person name="Priest M."/>
            <person name="Young S.K."/>
            <person name="Wortman J."/>
            <person name="Nusbaum C."/>
            <person name="Birren B."/>
        </authorList>
    </citation>
    <scope>NUCLEOTIDE SEQUENCE [LARGE SCALE GENOMIC DNA]</scope>
    <source>
        <strain evidence="2 3">CBS 89968</strain>
    </source>
</reference>
<dbReference type="AlphaFoldDB" id="A0A0D2BKZ1"/>
<keyword evidence="3" id="KW-1185">Reference proteome</keyword>
<accession>A0A0D2BKZ1</accession>
<proteinExistence type="predicted"/>
<dbReference type="OrthoDB" id="4141266at2759"/>
<dbReference type="EMBL" id="KN847492">
    <property type="protein sequence ID" value="KIW19618.1"/>
    <property type="molecule type" value="Genomic_DNA"/>
</dbReference>